<dbReference type="Gene3D" id="1.10.10.10">
    <property type="entry name" value="Winged helix-like DNA-binding domain superfamily/Winged helix DNA-binding domain"/>
    <property type="match status" value="1"/>
</dbReference>
<reference evidence="5" key="1">
    <citation type="submission" date="2020-05" db="EMBL/GenBank/DDBJ databases">
        <authorList>
            <person name="Chiriac C."/>
            <person name="Salcher M."/>
            <person name="Ghai R."/>
            <person name="Kavagutti S V."/>
        </authorList>
    </citation>
    <scope>NUCLEOTIDE SEQUENCE</scope>
</reference>
<evidence type="ECO:0000256" key="3">
    <source>
        <dbReference type="ARBA" id="ARBA00023163"/>
    </source>
</evidence>
<evidence type="ECO:0000259" key="4">
    <source>
        <dbReference type="PROSITE" id="PS51118"/>
    </source>
</evidence>
<dbReference type="InterPro" id="IPR036388">
    <property type="entry name" value="WH-like_DNA-bd_sf"/>
</dbReference>
<evidence type="ECO:0000256" key="2">
    <source>
        <dbReference type="ARBA" id="ARBA00023125"/>
    </source>
</evidence>
<sequence length="104" mass="11681">MRCRKCTPVPEEVRRAAGLLERRFAVSILWASHEGATRFNEFQQALGTVPPATLAARLVELEEAGILQRRVVDARPPRVEYSLTDRGRELQPLLAALVRFSQNG</sequence>
<dbReference type="PROSITE" id="PS51118">
    <property type="entry name" value="HTH_HXLR"/>
    <property type="match status" value="1"/>
</dbReference>
<protein>
    <submittedName>
        <fullName evidence="5">Unannotated protein</fullName>
    </submittedName>
</protein>
<dbReference type="SUPFAM" id="SSF46785">
    <property type="entry name" value="Winged helix' DNA-binding domain"/>
    <property type="match status" value="1"/>
</dbReference>
<proteinExistence type="predicted"/>
<dbReference type="GO" id="GO:0003677">
    <property type="term" value="F:DNA binding"/>
    <property type="evidence" value="ECO:0007669"/>
    <property type="project" value="UniProtKB-KW"/>
</dbReference>
<dbReference type="Pfam" id="PF01638">
    <property type="entry name" value="HxlR"/>
    <property type="match status" value="1"/>
</dbReference>
<dbReference type="EMBL" id="CAEZXP010000001">
    <property type="protein sequence ID" value="CAB4685628.1"/>
    <property type="molecule type" value="Genomic_DNA"/>
</dbReference>
<keyword evidence="1" id="KW-0805">Transcription regulation</keyword>
<dbReference type="PANTHER" id="PTHR33204:SF18">
    <property type="entry name" value="TRANSCRIPTIONAL REGULATORY PROTEIN"/>
    <property type="match status" value="1"/>
</dbReference>
<keyword evidence="3" id="KW-0804">Transcription</keyword>
<keyword evidence="2" id="KW-0238">DNA-binding</keyword>
<name>A0A6J6NLC8_9ZZZZ</name>
<dbReference type="InterPro" id="IPR002577">
    <property type="entry name" value="HTH_HxlR"/>
</dbReference>
<feature type="domain" description="HTH hxlR-type" evidence="4">
    <location>
        <begin position="6"/>
        <end position="104"/>
    </location>
</feature>
<organism evidence="5">
    <name type="scientific">freshwater metagenome</name>
    <dbReference type="NCBI Taxonomy" id="449393"/>
    <lineage>
        <taxon>unclassified sequences</taxon>
        <taxon>metagenomes</taxon>
        <taxon>ecological metagenomes</taxon>
    </lineage>
</organism>
<evidence type="ECO:0000313" key="5">
    <source>
        <dbReference type="EMBL" id="CAB4685628.1"/>
    </source>
</evidence>
<accession>A0A6J6NLC8</accession>
<gene>
    <name evidence="5" type="ORF">UFOPK2399_00265</name>
</gene>
<dbReference type="AlphaFoldDB" id="A0A6J6NLC8"/>
<dbReference type="PANTHER" id="PTHR33204">
    <property type="entry name" value="TRANSCRIPTIONAL REGULATOR, MARR FAMILY"/>
    <property type="match status" value="1"/>
</dbReference>
<evidence type="ECO:0000256" key="1">
    <source>
        <dbReference type="ARBA" id="ARBA00023015"/>
    </source>
</evidence>
<dbReference type="InterPro" id="IPR036390">
    <property type="entry name" value="WH_DNA-bd_sf"/>
</dbReference>